<evidence type="ECO:0000313" key="2">
    <source>
        <dbReference type="Proteomes" id="UP000182945"/>
    </source>
</evidence>
<protein>
    <submittedName>
        <fullName evidence="1">DUF370 domain-containing protein</fullName>
    </submittedName>
</protein>
<dbReference type="EMBL" id="CP017962">
    <property type="protein sequence ID" value="APC46692.1"/>
    <property type="molecule type" value="Genomic_DNA"/>
</dbReference>
<dbReference type="GeneID" id="71512765"/>
<proteinExistence type="predicted"/>
<sequence length="99" mass="11113">MFIHLGNDTVIRSEEVVAIIDFNLISSSTIMEEMMDHATKHKIVSGPVLEAKSVMITTNKIYYSSLSVSTLKKRASMISTISKVDDFSDEIKELELDED</sequence>
<reference evidence="1 2" key="1">
    <citation type="submission" date="2016-11" db="EMBL/GenBank/DDBJ databases">
        <title>Complete genome sequencing of Virgibacillus halodenitrificans PDB-F2.</title>
        <authorList>
            <person name="Sun Z."/>
            <person name="Zhou Y."/>
            <person name="Li H."/>
        </authorList>
    </citation>
    <scope>NUCLEOTIDE SEQUENCE [LARGE SCALE GENOMIC DNA]</scope>
    <source>
        <strain evidence="1 2">PDB-F2</strain>
    </source>
</reference>
<dbReference type="Proteomes" id="UP000182945">
    <property type="component" value="Chromosome"/>
</dbReference>
<dbReference type="Pfam" id="PF04025">
    <property type="entry name" value="RemA-like"/>
    <property type="match status" value="1"/>
</dbReference>
<dbReference type="KEGG" id="vhl:BME96_00030"/>
<name>A0AAC9IWL3_VIRHA</name>
<gene>
    <name evidence="1" type="ORF">BME96_00030</name>
</gene>
<dbReference type="RefSeq" id="WP_071647977.1">
    <property type="nucleotide sequence ID" value="NZ_CP017962.1"/>
</dbReference>
<dbReference type="AlphaFoldDB" id="A0AAC9IWL3"/>
<accession>A0AAC9IWL3</accession>
<dbReference type="InterPro" id="IPR007169">
    <property type="entry name" value="RemA-like"/>
</dbReference>
<dbReference type="NCBIfam" id="NF046065">
    <property type="entry name" value="MtxRegRemB"/>
    <property type="match status" value="1"/>
</dbReference>
<evidence type="ECO:0000313" key="1">
    <source>
        <dbReference type="EMBL" id="APC46692.1"/>
    </source>
</evidence>
<organism evidence="1 2">
    <name type="scientific">Virgibacillus halodenitrificans</name>
    <name type="common">Bacillus halodenitrificans</name>
    <dbReference type="NCBI Taxonomy" id="1482"/>
    <lineage>
        <taxon>Bacteria</taxon>
        <taxon>Bacillati</taxon>
        <taxon>Bacillota</taxon>
        <taxon>Bacilli</taxon>
        <taxon>Bacillales</taxon>
        <taxon>Bacillaceae</taxon>
        <taxon>Virgibacillus</taxon>
    </lineage>
</organism>